<organism evidence="3 4">
    <name type="scientific">Antribacter soli</name>
    <dbReference type="NCBI Taxonomy" id="2910976"/>
    <lineage>
        <taxon>Bacteria</taxon>
        <taxon>Bacillati</taxon>
        <taxon>Actinomycetota</taxon>
        <taxon>Actinomycetes</taxon>
        <taxon>Micrococcales</taxon>
        <taxon>Promicromonosporaceae</taxon>
        <taxon>Antribacter</taxon>
    </lineage>
</organism>
<evidence type="ECO:0000256" key="2">
    <source>
        <dbReference type="SAM" id="Phobius"/>
    </source>
</evidence>
<dbReference type="AlphaFoldDB" id="A0AA41QDP2"/>
<feature type="transmembrane region" description="Helical" evidence="2">
    <location>
        <begin position="106"/>
        <end position="127"/>
    </location>
</feature>
<reference evidence="3" key="1">
    <citation type="submission" date="2022-01" db="EMBL/GenBank/DDBJ databases">
        <title>Antribacter sp. nov., isolated from Guizhou of China.</title>
        <authorList>
            <person name="Chengliang C."/>
            <person name="Ya Z."/>
        </authorList>
    </citation>
    <scope>NUCLEOTIDE SEQUENCE</scope>
    <source>
        <strain evidence="3">KLBMP 9083</strain>
    </source>
</reference>
<feature type="compositionally biased region" description="Low complexity" evidence="1">
    <location>
        <begin position="34"/>
        <end position="45"/>
    </location>
</feature>
<feature type="transmembrane region" description="Helical" evidence="2">
    <location>
        <begin position="160"/>
        <end position="184"/>
    </location>
</feature>
<proteinExistence type="predicted"/>
<feature type="compositionally biased region" description="Pro residues" evidence="1">
    <location>
        <begin position="65"/>
        <end position="78"/>
    </location>
</feature>
<name>A0AA41QDP2_9MICO</name>
<feature type="region of interest" description="Disordered" evidence="1">
    <location>
        <begin position="1"/>
        <end position="81"/>
    </location>
</feature>
<feature type="transmembrane region" description="Helical" evidence="2">
    <location>
        <begin position="263"/>
        <end position="296"/>
    </location>
</feature>
<evidence type="ECO:0000313" key="4">
    <source>
        <dbReference type="Proteomes" id="UP001165405"/>
    </source>
</evidence>
<feature type="transmembrane region" description="Helical" evidence="2">
    <location>
        <begin position="225"/>
        <end position="243"/>
    </location>
</feature>
<protein>
    <submittedName>
        <fullName evidence="3">Uncharacterized protein</fullName>
    </submittedName>
</protein>
<dbReference type="Proteomes" id="UP001165405">
    <property type="component" value="Unassembled WGS sequence"/>
</dbReference>
<gene>
    <name evidence="3" type="ORF">L1785_11235</name>
</gene>
<keyword evidence="2" id="KW-0812">Transmembrane</keyword>
<feature type="transmembrane region" description="Helical" evidence="2">
    <location>
        <begin position="196"/>
        <end position="219"/>
    </location>
</feature>
<evidence type="ECO:0000256" key="1">
    <source>
        <dbReference type="SAM" id="MobiDB-lite"/>
    </source>
</evidence>
<accession>A0AA41QDP2</accession>
<evidence type="ECO:0000313" key="3">
    <source>
        <dbReference type="EMBL" id="MCF4121555.1"/>
    </source>
</evidence>
<sequence>MSDTNAAGPAPDPQQPTGGDTPEQAPATPPATPAPSAEPSSGERPVPQYGQYAPPGEPPAYGTPGPSPYGPPAAPQVPPAWNTASEQPVSIGSALGYAFSAFGRSWGVWVVMTLLTVIASAVAVIVTSPGLMESFQMAMDLERAATGAAVDVPATTPGSVVLGAVGAALLTFLSIFLYQGALVATRNGTVGFGDFFTVRSWPAVAVFAAVQVVLSLLGIVPVLGFVVQLAALVALVWAPFAVLEGADGVTAIRSAVGLARANLGLAVLAVLVLFVLTVAGVLACFVGTLVALPVVILMNAYLYGRLTGGQPV</sequence>
<dbReference type="EMBL" id="JAKGSG010000033">
    <property type="protein sequence ID" value="MCF4121555.1"/>
    <property type="molecule type" value="Genomic_DNA"/>
</dbReference>
<keyword evidence="2" id="KW-0472">Membrane</keyword>
<keyword evidence="4" id="KW-1185">Reference proteome</keyword>
<dbReference type="RefSeq" id="WP_236089355.1">
    <property type="nucleotide sequence ID" value="NZ_JAKGSG010000033.1"/>
</dbReference>
<keyword evidence="2" id="KW-1133">Transmembrane helix</keyword>
<comment type="caution">
    <text evidence="3">The sequence shown here is derived from an EMBL/GenBank/DDBJ whole genome shotgun (WGS) entry which is preliminary data.</text>
</comment>